<keyword evidence="3 4" id="KW-0472">Membrane</keyword>
<sequence length="163" mass="18352">MMMMKMYFHFRVEEVILFQDWATKSVTGYIFTCFAVLAMAAFFEFAKFGRLTLGKEVDEDCSCTTSLLGCPCDGASSRGSQRSNTPFIGNHVNYLKIFMDGRHVLNSVTLIFQTFLGYCLMLVTMTYNVPLVCAVIMGHVFAYFLIGPLVSTKDQERTGDCCN</sequence>
<comment type="similarity">
    <text evidence="4">Belongs to the copper transporter (Ctr) (TC 1.A.56) family. SLC31A subfamily.</text>
</comment>
<dbReference type="Proteomes" id="UP000887575">
    <property type="component" value="Unassembled WGS sequence"/>
</dbReference>
<keyword evidence="4" id="KW-0187">Copper transport</keyword>
<evidence type="ECO:0000313" key="6">
    <source>
        <dbReference type="WBParaSite" id="MBELARI_LOCUS21133"/>
    </source>
</evidence>
<evidence type="ECO:0000256" key="2">
    <source>
        <dbReference type="ARBA" id="ARBA00022989"/>
    </source>
</evidence>
<keyword evidence="4" id="KW-0186">Copper</keyword>
<keyword evidence="2 4" id="KW-1133">Transmembrane helix</keyword>
<feature type="transmembrane region" description="Helical" evidence="4">
    <location>
        <begin position="129"/>
        <end position="150"/>
    </location>
</feature>
<keyword evidence="4" id="KW-0813">Transport</keyword>
<dbReference type="AlphaFoldDB" id="A0AAF3FAA8"/>
<organism evidence="5 7">
    <name type="scientific">Mesorhabditis belari</name>
    <dbReference type="NCBI Taxonomy" id="2138241"/>
    <lineage>
        <taxon>Eukaryota</taxon>
        <taxon>Metazoa</taxon>
        <taxon>Ecdysozoa</taxon>
        <taxon>Nematoda</taxon>
        <taxon>Chromadorea</taxon>
        <taxon>Rhabditida</taxon>
        <taxon>Rhabditina</taxon>
        <taxon>Rhabditomorpha</taxon>
        <taxon>Rhabditoidea</taxon>
        <taxon>Rhabditidae</taxon>
        <taxon>Mesorhabditinae</taxon>
        <taxon>Mesorhabditis</taxon>
    </lineage>
</organism>
<protein>
    <recommendedName>
        <fullName evidence="4">Copper transport protein</fullName>
    </recommendedName>
</protein>
<dbReference type="PANTHER" id="PTHR12483:SF43">
    <property type="entry name" value="COPPER TRANSPORT PROTEIN"/>
    <property type="match status" value="1"/>
</dbReference>
<dbReference type="PANTHER" id="PTHR12483">
    <property type="entry name" value="SOLUTE CARRIER FAMILY 31 COPPER TRANSPORTERS"/>
    <property type="match status" value="1"/>
</dbReference>
<keyword evidence="5" id="KW-1185">Reference proteome</keyword>
<evidence type="ECO:0000256" key="1">
    <source>
        <dbReference type="ARBA" id="ARBA00022692"/>
    </source>
</evidence>
<reference evidence="6 7" key="1">
    <citation type="submission" date="2024-02" db="UniProtKB">
        <authorList>
            <consortium name="WormBaseParasite"/>
        </authorList>
    </citation>
    <scope>IDENTIFICATION</scope>
</reference>
<proteinExistence type="inferred from homology"/>
<dbReference type="GO" id="GO:0016020">
    <property type="term" value="C:membrane"/>
    <property type="evidence" value="ECO:0007669"/>
    <property type="project" value="UniProtKB-SubCell"/>
</dbReference>
<dbReference type="GO" id="GO:0005375">
    <property type="term" value="F:copper ion transmembrane transporter activity"/>
    <property type="evidence" value="ECO:0007669"/>
    <property type="project" value="UniProtKB-UniRule"/>
</dbReference>
<dbReference type="Pfam" id="PF04145">
    <property type="entry name" value="Ctr"/>
    <property type="match status" value="1"/>
</dbReference>
<name>A0AAF3FAA8_9BILA</name>
<keyword evidence="4" id="KW-0406">Ion transport</keyword>
<dbReference type="InterPro" id="IPR007274">
    <property type="entry name" value="Cop_transporter"/>
</dbReference>
<feature type="transmembrane region" description="Helical" evidence="4">
    <location>
        <begin position="104"/>
        <end position="123"/>
    </location>
</feature>
<feature type="transmembrane region" description="Helical" evidence="4">
    <location>
        <begin position="26"/>
        <end position="46"/>
    </location>
</feature>
<evidence type="ECO:0000256" key="3">
    <source>
        <dbReference type="ARBA" id="ARBA00023136"/>
    </source>
</evidence>
<dbReference type="WBParaSite" id="MBELARI_LOCUS21133">
    <property type="protein sequence ID" value="MBELARI_LOCUS21133"/>
    <property type="gene ID" value="MBELARI_LOCUS21133"/>
</dbReference>
<comment type="subcellular location">
    <subcellularLocation>
        <location evidence="4">Membrane</location>
        <topology evidence="4">Multi-pass membrane protein</topology>
    </subcellularLocation>
</comment>
<evidence type="ECO:0000256" key="4">
    <source>
        <dbReference type="RuleBase" id="RU367022"/>
    </source>
</evidence>
<accession>A0AAF3FAA8</accession>
<evidence type="ECO:0000313" key="5">
    <source>
        <dbReference type="Proteomes" id="UP000887575"/>
    </source>
</evidence>
<evidence type="ECO:0000313" key="7">
    <source>
        <dbReference type="WBParaSite" id="MBELARI_LOCUS3824"/>
    </source>
</evidence>
<keyword evidence="1 4" id="KW-0812">Transmembrane</keyword>
<dbReference type="WBParaSite" id="MBELARI_LOCUS3824">
    <property type="protein sequence ID" value="MBELARI_LOCUS3824"/>
    <property type="gene ID" value="MBELARI_LOCUS3824"/>
</dbReference>